<accession>A0A8K0HBP3</accession>
<keyword evidence="3" id="KW-1185">Reference proteome</keyword>
<reference evidence="2" key="1">
    <citation type="submission" date="2020-03" db="EMBL/GenBank/DDBJ databases">
        <title>A high-quality chromosome-level genome assembly of a woody plant with both climbing and erect habits, Rhamnella rubrinervis.</title>
        <authorList>
            <person name="Lu Z."/>
            <person name="Yang Y."/>
            <person name="Zhu X."/>
            <person name="Sun Y."/>
        </authorList>
    </citation>
    <scope>NUCLEOTIDE SEQUENCE</scope>
    <source>
        <strain evidence="2">BYM</strain>
        <tissue evidence="2">Leaf</tissue>
    </source>
</reference>
<evidence type="ECO:0000313" key="2">
    <source>
        <dbReference type="EMBL" id="KAF3449229.1"/>
    </source>
</evidence>
<dbReference type="InterPro" id="IPR005135">
    <property type="entry name" value="Endo/exonuclease/phosphatase"/>
</dbReference>
<dbReference type="PANTHER" id="PTHR33710">
    <property type="entry name" value="BNAC02G09200D PROTEIN"/>
    <property type="match status" value="1"/>
</dbReference>
<dbReference type="PANTHER" id="PTHR33710:SF62">
    <property type="entry name" value="DUF4283 DOMAIN PROTEIN"/>
    <property type="match status" value="1"/>
</dbReference>
<sequence>MSFCLCRKLPFRNMVYFDAIAMVVHDHKGKLIFLASKFLPLIIPYAAKSHVIRNVFDWLGLGPGSIVPPEGTRSGRVNSTPINCLRPAQTILESTTKIRRVSPLQIAEHHDNGGEGGVVEVFGDSSQELPRVFNTGSSSGGSRSAYARKCRSWKRDARNRLARNSESPLEGGFSVTDFHPPGGVVRCPRTIKNLFMELRARAKVFNYLRAQVKKYRPSCIFLSETKSSEERMVRFCRRLGFEHCEVSAAKGFVGGIILMWRNEVNLKVVWKSDRVICGEVSDCNDGGSWRLLGCYGPPIRCQKDEFWDELGMMVHMEERPWILLGDLNEVTEANEKWGGRDLHGRKLFLKKFMEDAGAIDLGFVGRPFTWERRVNGNVIIKERLDRAVANHDWICGFPEAVVEHLAIEVSDHAPILINLAGKEEKWSRPFRFLKAWTNDKSSFKVVRGGWEAPMGDPQNY</sequence>
<dbReference type="Pfam" id="PF03372">
    <property type="entry name" value="Exo_endo_phos"/>
    <property type="match status" value="1"/>
</dbReference>
<gene>
    <name evidence="2" type="ORF">FNV43_RR09957</name>
</gene>
<organism evidence="2 3">
    <name type="scientific">Rhamnella rubrinervis</name>
    <dbReference type="NCBI Taxonomy" id="2594499"/>
    <lineage>
        <taxon>Eukaryota</taxon>
        <taxon>Viridiplantae</taxon>
        <taxon>Streptophyta</taxon>
        <taxon>Embryophyta</taxon>
        <taxon>Tracheophyta</taxon>
        <taxon>Spermatophyta</taxon>
        <taxon>Magnoliopsida</taxon>
        <taxon>eudicotyledons</taxon>
        <taxon>Gunneridae</taxon>
        <taxon>Pentapetalae</taxon>
        <taxon>rosids</taxon>
        <taxon>fabids</taxon>
        <taxon>Rosales</taxon>
        <taxon>Rhamnaceae</taxon>
        <taxon>rhamnoid group</taxon>
        <taxon>Rhamneae</taxon>
        <taxon>Rhamnella</taxon>
    </lineage>
</organism>
<dbReference type="AlphaFoldDB" id="A0A8K0HBP3"/>
<proteinExistence type="predicted"/>
<name>A0A8K0HBP3_9ROSA</name>
<dbReference type="GO" id="GO:0003824">
    <property type="term" value="F:catalytic activity"/>
    <property type="evidence" value="ECO:0007669"/>
    <property type="project" value="InterPro"/>
</dbReference>
<dbReference type="Proteomes" id="UP000796880">
    <property type="component" value="Unassembled WGS sequence"/>
</dbReference>
<protein>
    <recommendedName>
        <fullName evidence="1">Endonuclease/exonuclease/phosphatase domain-containing protein</fullName>
    </recommendedName>
</protein>
<dbReference type="Gene3D" id="3.60.10.10">
    <property type="entry name" value="Endonuclease/exonuclease/phosphatase"/>
    <property type="match status" value="1"/>
</dbReference>
<dbReference type="EMBL" id="VOIH02000004">
    <property type="protein sequence ID" value="KAF3449229.1"/>
    <property type="molecule type" value="Genomic_DNA"/>
</dbReference>
<dbReference type="SUPFAM" id="SSF56219">
    <property type="entry name" value="DNase I-like"/>
    <property type="match status" value="1"/>
</dbReference>
<evidence type="ECO:0000259" key="1">
    <source>
        <dbReference type="Pfam" id="PF03372"/>
    </source>
</evidence>
<feature type="domain" description="Endonuclease/exonuclease/phosphatase" evidence="1">
    <location>
        <begin position="200"/>
        <end position="412"/>
    </location>
</feature>
<evidence type="ECO:0000313" key="3">
    <source>
        <dbReference type="Proteomes" id="UP000796880"/>
    </source>
</evidence>
<dbReference type="OrthoDB" id="1194645at2759"/>
<comment type="caution">
    <text evidence="2">The sequence shown here is derived from an EMBL/GenBank/DDBJ whole genome shotgun (WGS) entry which is preliminary data.</text>
</comment>
<dbReference type="InterPro" id="IPR036691">
    <property type="entry name" value="Endo/exonu/phosph_ase_sf"/>
</dbReference>